<dbReference type="AlphaFoldDB" id="E8LJC2"/>
<reference evidence="2 3" key="1">
    <citation type="submission" date="2011-01" db="EMBL/GenBank/DDBJ databases">
        <authorList>
            <person name="Weinstock G."/>
            <person name="Sodergren E."/>
            <person name="Clifton S."/>
            <person name="Fulton L."/>
            <person name="Fulton B."/>
            <person name="Courtney L."/>
            <person name="Fronick C."/>
            <person name="Harrison M."/>
            <person name="Strong C."/>
            <person name="Farmer C."/>
            <person name="Delahaunty K."/>
            <person name="Markovic C."/>
            <person name="Hall O."/>
            <person name="Minx P."/>
            <person name="Tomlinson C."/>
            <person name="Mitreva M."/>
            <person name="Hou S."/>
            <person name="Chen J."/>
            <person name="Wollam A."/>
            <person name="Pepin K.H."/>
            <person name="Johnson M."/>
            <person name="Bhonagiri V."/>
            <person name="Zhang X."/>
            <person name="Suruliraj S."/>
            <person name="Warren W."/>
            <person name="Chinwalla A."/>
            <person name="Mardis E.R."/>
            <person name="Wilson R.K."/>
        </authorList>
    </citation>
    <scope>NUCLEOTIDE SEQUENCE [LARGE SCALE GENOMIC DNA]</scope>
    <source>
        <strain evidence="3">DSM 22608 / JCM 16073 / KCTC 15190 / YIT 12066</strain>
    </source>
</reference>
<dbReference type="HOGENOM" id="CLU_1115305_0_0_6"/>
<feature type="chain" id="PRO_5003224051" evidence="1">
    <location>
        <begin position="23"/>
        <end position="249"/>
    </location>
</feature>
<dbReference type="RefSeq" id="WP_009142973.1">
    <property type="nucleotide sequence ID" value="NZ_GL830973.1"/>
</dbReference>
<keyword evidence="3" id="KW-1185">Reference proteome</keyword>
<protein>
    <submittedName>
        <fullName evidence="2">Uncharacterized protein</fullName>
    </submittedName>
</protein>
<accession>E8LJC2</accession>
<evidence type="ECO:0000313" key="2">
    <source>
        <dbReference type="EMBL" id="EFY07393.1"/>
    </source>
</evidence>
<feature type="signal peptide" evidence="1">
    <location>
        <begin position="1"/>
        <end position="22"/>
    </location>
</feature>
<name>E8LJC2_SUCHY</name>
<comment type="caution">
    <text evidence="2">The sequence shown here is derived from an EMBL/GenBank/DDBJ whole genome shotgun (WGS) entry which is preliminary data.</text>
</comment>
<evidence type="ECO:0000256" key="1">
    <source>
        <dbReference type="SAM" id="SignalP"/>
    </source>
</evidence>
<dbReference type="STRING" id="762983.HMPREF9444_00760"/>
<organism evidence="2 3">
    <name type="scientific">Succinatimonas hippei (strain DSM 22608 / JCM 16073 / KCTC 15190 / YIT 12066)</name>
    <dbReference type="NCBI Taxonomy" id="762983"/>
    <lineage>
        <taxon>Bacteria</taxon>
        <taxon>Pseudomonadati</taxon>
        <taxon>Pseudomonadota</taxon>
        <taxon>Gammaproteobacteria</taxon>
        <taxon>Aeromonadales</taxon>
        <taxon>Succinivibrionaceae</taxon>
        <taxon>Succinatimonas</taxon>
    </lineage>
</organism>
<dbReference type="EMBL" id="AEVO01000036">
    <property type="protein sequence ID" value="EFY07393.1"/>
    <property type="molecule type" value="Genomic_DNA"/>
</dbReference>
<gene>
    <name evidence="2" type="ORF">HMPREF9444_00760</name>
</gene>
<sequence>MRKFRSLFFFIGLSLAVNCAVAVENSPFAFKAGDPDVVTIERSYTTSYIKKDPLCKDSRLSPVCDFLIDSYSRRFEREMVIRFNQSIDFNSPDFTSIDRSRSFQYIVLFMHLSKNIPVATLYSFFKTDTPKAQNEFSIETFNYDIEKKKSLRFDDLFEDSETAAMLCARAVQQKFEKYDSYLLPVVIAATELSPHNFIITKNGLRLFFAAGLLNDEKDKVSECDINIDALKEAKPLAKFWPQLKSDDKK</sequence>
<keyword evidence="1" id="KW-0732">Signal</keyword>
<dbReference type="Proteomes" id="UP000018458">
    <property type="component" value="Unassembled WGS sequence"/>
</dbReference>
<proteinExistence type="predicted"/>
<dbReference type="OrthoDB" id="9998606at2"/>
<evidence type="ECO:0000313" key="3">
    <source>
        <dbReference type="Proteomes" id="UP000018458"/>
    </source>
</evidence>